<sequence>MLSLKLSLGLLFLLCSSSLVVAQSDSNPEPYRPAPSKRYGGSPAVPHPAPSKRYADFASDPAAAAAPYPSKRYINDGPHAPVPSKRYDGNRKRDVSEQEIITSPSAAIDLSPLLCPASMNACPVASTSLPAANTMPTTLAEWADIDVECVDFTVDLHSCGGCSAVDAMHDCSSISGASGVSCIVGQCYVSSCRSGYTLTADNKACIQND</sequence>
<evidence type="ECO:0000256" key="1">
    <source>
        <dbReference type="SAM" id="MobiDB-lite"/>
    </source>
</evidence>
<feature type="domain" description="Protein CPL1-like" evidence="3">
    <location>
        <begin position="147"/>
        <end position="206"/>
    </location>
</feature>
<dbReference type="PANTHER" id="PTHR35192">
    <property type="entry name" value="PROTEIN, PUTATIVE-RELATED"/>
    <property type="match status" value="1"/>
</dbReference>
<dbReference type="OrthoDB" id="439917at2759"/>
<dbReference type="AlphaFoldDB" id="F8NRY1"/>
<dbReference type="Pfam" id="PF21671">
    <property type="entry name" value="CPL1-like"/>
    <property type="match status" value="1"/>
</dbReference>
<dbReference type="Proteomes" id="UP000008064">
    <property type="component" value="Unassembled WGS sequence"/>
</dbReference>
<accession>F8NRY1</accession>
<dbReference type="KEGG" id="sla:SERLADRAFT_347454"/>
<organism>
    <name type="scientific">Serpula lacrymans var. lacrymans (strain S7.9)</name>
    <name type="common">Dry rot fungus</name>
    <dbReference type="NCBI Taxonomy" id="578457"/>
    <lineage>
        <taxon>Eukaryota</taxon>
        <taxon>Fungi</taxon>
        <taxon>Dikarya</taxon>
        <taxon>Basidiomycota</taxon>
        <taxon>Agaricomycotina</taxon>
        <taxon>Agaricomycetes</taxon>
        <taxon>Agaricomycetidae</taxon>
        <taxon>Boletales</taxon>
        <taxon>Coniophorineae</taxon>
        <taxon>Serpulaceae</taxon>
        <taxon>Serpula</taxon>
    </lineage>
</organism>
<gene>
    <name evidence="4" type="ORF">SERLADRAFT_347454</name>
</gene>
<feature type="region of interest" description="Disordered" evidence="1">
    <location>
        <begin position="68"/>
        <end position="91"/>
    </location>
</feature>
<protein>
    <recommendedName>
        <fullName evidence="3">Protein CPL1-like domain-containing protein</fullName>
    </recommendedName>
</protein>
<name>F8NRY1_SERL9</name>
<evidence type="ECO:0000256" key="2">
    <source>
        <dbReference type="SAM" id="SignalP"/>
    </source>
</evidence>
<feature type="chain" id="PRO_5003376232" description="Protein CPL1-like domain-containing protein" evidence="2">
    <location>
        <begin position="23"/>
        <end position="209"/>
    </location>
</feature>
<evidence type="ECO:0000259" key="3">
    <source>
        <dbReference type="Pfam" id="PF21671"/>
    </source>
</evidence>
<evidence type="ECO:0000313" key="4">
    <source>
        <dbReference type="EMBL" id="EGO26343.1"/>
    </source>
</evidence>
<dbReference type="InterPro" id="IPR038955">
    <property type="entry name" value="PriA/CPL1_fungi"/>
</dbReference>
<dbReference type="GeneID" id="18809143"/>
<feature type="region of interest" description="Disordered" evidence="1">
    <location>
        <begin position="23"/>
        <end position="53"/>
    </location>
</feature>
<keyword evidence="2" id="KW-0732">Signal</keyword>
<feature type="signal peptide" evidence="2">
    <location>
        <begin position="1"/>
        <end position="22"/>
    </location>
</feature>
<dbReference type="PANTHER" id="PTHR35192:SF2">
    <property type="entry name" value="APPLE DOMAIN-CONTAINING PROTEIN"/>
    <property type="match status" value="1"/>
</dbReference>
<reference evidence="4" key="1">
    <citation type="submission" date="2011-04" db="EMBL/GenBank/DDBJ databases">
        <title>Evolution of plant cell wall degrading machinery underlies the functional diversity of forest fungi.</title>
        <authorList>
            <consortium name="US DOE Joint Genome Institute (JGI-PGF)"/>
            <person name="Eastwood D.C."/>
            <person name="Floudas D."/>
            <person name="Binder M."/>
            <person name="Majcherczyk A."/>
            <person name="Schneider P."/>
            <person name="Aerts A."/>
            <person name="Asiegbu F.O."/>
            <person name="Baker S.E."/>
            <person name="Barry K."/>
            <person name="Bendiksby M."/>
            <person name="Blumentritt M."/>
            <person name="Coutinho P.M."/>
            <person name="Cullen D."/>
            <person name="Cullen D."/>
            <person name="Gathman A."/>
            <person name="Goodell B."/>
            <person name="Henrissat B."/>
            <person name="Ihrmark K."/>
            <person name="Kauserud H."/>
            <person name="Kohler A."/>
            <person name="LaButti K."/>
            <person name="Lapidus A."/>
            <person name="Lavin J.L."/>
            <person name="Lee Y.-H."/>
            <person name="Lindquist E."/>
            <person name="Lilly W."/>
            <person name="Lucas S."/>
            <person name="Morin E."/>
            <person name="Murat C."/>
            <person name="Oguiza J.A."/>
            <person name="Park J."/>
            <person name="Pisabarro A.G."/>
            <person name="Riley R."/>
            <person name="Rosling A."/>
            <person name="Salamov A."/>
            <person name="Schmidt O."/>
            <person name="Schmutz J."/>
            <person name="Skrede I."/>
            <person name="Stenlid J."/>
            <person name="Wiebenga A."/>
            <person name="Xie X."/>
            <person name="Kues U."/>
            <person name="Hibbett D.S."/>
            <person name="Hoffmeister D."/>
            <person name="Hogberg N."/>
            <person name="Martin F."/>
            <person name="Grigoriev I.V."/>
            <person name="Watkinson S.C."/>
        </authorList>
    </citation>
    <scope>NUCLEOTIDE SEQUENCE</scope>
    <source>
        <strain evidence="4">S7.9</strain>
    </source>
</reference>
<dbReference type="EMBL" id="GL945432">
    <property type="protein sequence ID" value="EGO26343.1"/>
    <property type="molecule type" value="Genomic_DNA"/>
</dbReference>
<dbReference type="HOGENOM" id="CLU_104755_0_0_1"/>
<dbReference type="InterPro" id="IPR048661">
    <property type="entry name" value="CPL1-like"/>
</dbReference>
<proteinExistence type="predicted"/>
<dbReference type="RefSeq" id="XP_007316516.1">
    <property type="nucleotide sequence ID" value="XM_007316454.1"/>
</dbReference>